<reference evidence="2" key="2">
    <citation type="submission" date="2023-07" db="EMBL/GenBank/DDBJ databases">
        <authorList>
            <person name="Sun H."/>
        </authorList>
    </citation>
    <scope>NUCLEOTIDE SEQUENCE</scope>
    <source>
        <strain evidence="2">05753</strain>
    </source>
</reference>
<organism evidence="2 3">
    <name type="scientific">Rhizobium oryzicola</name>
    <dbReference type="NCBI Taxonomy" id="1232668"/>
    <lineage>
        <taxon>Bacteria</taxon>
        <taxon>Pseudomonadati</taxon>
        <taxon>Pseudomonadota</taxon>
        <taxon>Alphaproteobacteria</taxon>
        <taxon>Hyphomicrobiales</taxon>
        <taxon>Rhizobiaceae</taxon>
        <taxon>Rhizobium/Agrobacterium group</taxon>
        <taxon>Rhizobium</taxon>
    </lineage>
</organism>
<dbReference type="EMBL" id="JAUKWQ010000002">
    <property type="protein sequence ID" value="MDO1582442.1"/>
    <property type="molecule type" value="Genomic_DNA"/>
</dbReference>
<sequence>MRSLLIAAAAGFALSACTTVDTAKIDTAIQKSLPQTCALISLGHAAFVAASASGDIKQSTVNKEAAAWAGVQAICADPEHATAAGALVAAATAYATISSALKEAKAAQ</sequence>
<evidence type="ECO:0000313" key="3">
    <source>
        <dbReference type="Proteomes" id="UP001169006"/>
    </source>
</evidence>
<keyword evidence="1" id="KW-0732">Signal</keyword>
<dbReference type="RefSeq" id="WP_302076581.1">
    <property type="nucleotide sequence ID" value="NZ_JAUKWQ010000002.1"/>
</dbReference>
<evidence type="ECO:0000256" key="1">
    <source>
        <dbReference type="SAM" id="SignalP"/>
    </source>
</evidence>
<evidence type="ECO:0000313" key="2">
    <source>
        <dbReference type="EMBL" id="MDO1582442.1"/>
    </source>
</evidence>
<proteinExistence type="predicted"/>
<reference evidence="2" key="1">
    <citation type="journal article" date="2015" name="Int. J. Syst. Evol. Microbiol.">
        <title>Rhizobium oryzicola sp. nov., potential plant-growth-promoting endophytic bacteria isolated from rice roots.</title>
        <authorList>
            <person name="Zhang X.X."/>
            <person name="Gao J.S."/>
            <person name="Cao Y.H."/>
            <person name="Sheirdil R.A."/>
            <person name="Wang X.C."/>
            <person name="Zhang L."/>
        </authorList>
    </citation>
    <scope>NUCLEOTIDE SEQUENCE</scope>
    <source>
        <strain evidence="2">05753</strain>
    </source>
</reference>
<feature type="signal peptide" evidence="1">
    <location>
        <begin position="1"/>
        <end position="23"/>
    </location>
</feature>
<dbReference type="PROSITE" id="PS51257">
    <property type="entry name" value="PROKAR_LIPOPROTEIN"/>
    <property type="match status" value="1"/>
</dbReference>
<accession>A0ABT8SXT0</accession>
<gene>
    <name evidence="2" type="ORF">Q2T52_10050</name>
</gene>
<dbReference type="Proteomes" id="UP001169006">
    <property type="component" value="Unassembled WGS sequence"/>
</dbReference>
<feature type="chain" id="PRO_5047453390" evidence="1">
    <location>
        <begin position="24"/>
        <end position="108"/>
    </location>
</feature>
<name>A0ABT8SXT0_9HYPH</name>
<comment type="caution">
    <text evidence="2">The sequence shown here is derived from an EMBL/GenBank/DDBJ whole genome shotgun (WGS) entry which is preliminary data.</text>
</comment>
<keyword evidence="3" id="KW-1185">Reference proteome</keyword>
<protein>
    <submittedName>
        <fullName evidence="2">Cell wall anchor protein</fullName>
    </submittedName>
</protein>